<feature type="compositionally biased region" description="Low complexity" evidence="1">
    <location>
        <begin position="135"/>
        <end position="144"/>
    </location>
</feature>
<keyword evidence="3" id="KW-1185">Reference proteome</keyword>
<feature type="region of interest" description="Disordered" evidence="1">
    <location>
        <begin position="121"/>
        <end position="144"/>
    </location>
</feature>
<evidence type="ECO:0000313" key="3">
    <source>
        <dbReference type="Proteomes" id="UP000184330"/>
    </source>
</evidence>
<evidence type="ECO:0000256" key="1">
    <source>
        <dbReference type="SAM" id="MobiDB-lite"/>
    </source>
</evidence>
<evidence type="ECO:0000313" key="2">
    <source>
        <dbReference type="EMBL" id="CZR64672.1"/>
    </source>
</evidence>
<name>A0A1L7XI14_9HELO</name>
<sequence>MGTKNGFVVELKMPAFHGMWLRFRPTTPPEALPSTRLTPFRESSDFHDDGAEARTCLDADGILGQKRRNSAQVERPVESENSSLDFSLLWSSPRTPRARREEVVGRFEVFGPRFRAKDDSENTKNLFEDSALPAGRSSGTGSRKTSYHDARFIINVSDDQLKASRRFTWSSLFSHDDDIRRWGYSFLEFESSSQSSD</sequence>
<protein>
    <submittedName>
        <fullName evidence="2">Uncharacterized protein</fullName>
    </submittedName>
</protein>
<organism evidence="2 3">
    <name type="scientific">Phialocephala subalpina</name>
    <dbReference type="NCBI Taxonomy" id="576137"/>
    <lineage>
        <taxon>Eukaryota</taxon>
        <taxon>Fungi</taxon>
        <taxon>Dikarya</taxon>
        <taxon>Ascomycota</taxon>
        <taxon>Pezizomycotina</taxon>
        <taxon>Leotiomycetes</taxon>
        <taxon>Helotiales</taxon>
        <taxon>Mollisiaceae</taxon>
        <taxon>Phialocephala</taxon>
        <taxon>Phialocephala fortinii species complex</taxon>
    </lineage>
</organism>
<proteinExistence type="predicted"/>
<reference evidence="2 3" key="1">
    <citation type="submission" date="2016-03" db="EMBL/GenBank/DDBJ databases">
        <authorList>
            <person name="Ploux O."/>
        </authorList>
    </citation>
    <scope>NUCLEOTIDE SEQUENCE [LARGE SCALE GENOMIC DNA]</scope>
    <source>
        <strain evidence="2 3">UAMH 11012</strain>
    </source>
</reference>
<gene>
    <name evidence="2" type="ORF">PAC_14570</name>
</gene>
<accession>A0A1L7XI14</accession>
<dbReference type="EMBL" id="FJOG01000027">
    <property type="protein sequence ID" value="CZR64672.1"/>
    <property type="molecule type" value="Genomic_DNA"/>
</dbReference>
<dbReference type="AlphaFoldDB" id="A0A1L7XI14"/>
<dbReference type="Proteomes" id="UP000184330">
    <property type="component" value="Unassembled WGS sequence"/>
</dbReference>